<keyword evidence="12" id="KW-0472">Membrane</keyword>
<name>A0A7S3BVJ0_9EUKA</name>
<evidence type="ECO:0000313" key="17">
    <source>
        <dbReference type="EMBL" id="CAE0146386.1"/>
    </source>
</evidence>
<keyword evidence="9" id="KW-0479">Metal-binding</keyword>
<dbReference type="PANTHER" id="PTHR13872:SF1">
    <property type="entry name" value="DOLICHYL-DIPHOSPHOOLIGOSACCHARIDE--PROTEIN GLYCOSYLTRANSFERASE SUBUNIT STT3B"/>
    <property type="match status" value="1"/>
</dbReference>
<evidence type="ECO:0000256" key="8">
    <source>
        <dbReference type="ARBA" id="ARBA00022692"/>
    </source>
</evidence>
<evidence type="ECO:0000256" key="10">
    <source>
        <dbReference type="ARBA" id="ARBA00022842"/>
    </source>
</evidence>
<evidence type="ECO:0000259" key="16">
    <source>
        <dbReference type="Pfam" id="PF21436"/>
    </source>
</evidence>
<comment type="similarity">
    <text evidence="5">Belongs to the STT3 family.</text>
</comment>
<dbReference type="UniPathway" id="UPA00378"/>
<feature type="region of interest" description="Disordered" evidence="14">
    <location>
        <begin position="45"/>
        <end position="78"/>
    </location>
</feature>
<dbReference type="GO" id="GO:0016020">
    <property type="term" value="C:membrane"/>
    <property type="evidence" value="ECO:0007669"/>
    <property type="project" value="InterPro"/>
</dbReference>
<feature type="compositionally biased region" description="Basic residues" evidence="14">
    <location>
        <begin position="530"/>
        <end position="549"/>
    </location>
</feature>
<dbReference type="FunFam" id="3.40.50.12610:FF:000003">
    <property type="entry name" value="Oligosaccharyl transferase-like protein"/>
    <property type="match status" value="1"/>
</dbReference>
<comment type="subcellular location">
    <subcellularLocation>
        <location evidence="3">Endomembrane system</location>
        <topology evidence="3">Multi-pass membrane protein</topology>
    </subcellularLocation>
</comment>
<keyword evidence="15" id="KW-0732">Signal</keyword>
<evidence type="ECO:0000256" key="12">
    <source>
        <dbReference type="ARBA" id="ARBA00023136"/>
    </source>
</evidence>
<feature type="domain" description="STT3/PglB/AglB core" evidence="16">
    <location>
        <begin position="167"/>
        <end position="222"/>
    </location>
</feature>
<organism evidence="17">
    <name type="scientific">Haptolina ericina</name>
    <dbReference type="NCBI Taxonomy" id="156174"/>
    <lineage>
        <taxon>Eukaryota</taxon>
        <taxon>Haptista</taxon>
        <taxon>Haptophyta</taxon>
        <taxon>Prymnesiophyceae</taxon>
        <taxon>Prymnesiales</taxon>
        <taxon>Prymnesiaceae</taxon>
        <taxon>Haptolina</taxon>
    </lineage>
</organism>
<dbReference type="InterPro" id="IPR003674">
    <property type="entry name" value="Oligo_trans_STT3"/>
</dbReference>
<keyword evidence="13" id="KW-0464">Manganese</keyword>
<proteinExistence type="inferred from homology"/>
<comment type="pathway">
    <text evidence="4">Protein modification; protein glycosylation.</text>
</comment>
<protein>
    <recommendedName>
        <fullName evidence="16">STT3/PglB/AglB core domain-containing protein</fullName>
    </recommendedName>
</protein>
<reference evidence="17" key="1">
    <citation type="submission" date="2021-01" db="EMBL/GenBank/DDBJ databases">
        <authorList>
            <person name="Corre E."/>
            <person name="Pelletier E."/>
            <person name="Niang G."/>
            <person name="Scheremetjew M."/>
            <person name="Finn R."/>
            <person name="Kale V."/>
            <person name="Holt S."/>
            <person name="Cochrane G."/>
            <person name="Meng A."/>
            <person name="Brown T."/>
            <person name="Cohen L."/>
        </authorList>
    </citation>
    <scope>NUCLEOTIDE SEQUENCE</scope>
    <source>
        <strain evidence="17">CCMP281</strain>
    </source>
</reference>
<keyword evidence="7" id="KW-0808">Transferase</keyword>
<feature type="region of interest" description="Disordered" evidence="14">
    <location>
        <begin position="525"/>
        <end position="549"/>
    </location>
</feature>
<dbReference type="GO" id="GO:0046872">
    <property type="term" value="F:metal ion binding"/>
    <property type="evidence" value="ECO:0007669"/>
    <property type="project" value="UniProtKB-KW"/>
</dbReference>
<dbReference type="PANTHER" id="PTHR13872">
    <property type="entry name" value="DOLICHYL-DIPHOSPHOOLIGOSACCHARIDE--PROTEIN GLYCOSYLTRANSFERASE SUBUNIT"/>
    <property type="match status" value="1"/>
</dbReference>
<sequence length="549" mass="60579">MARLVILLGPVASALAGVAIGIAVDQLLLYAAGRLCLSLVFGSPTADTDEDDPPLKVADKPNGSKKKSPESPKDRLASSAGNIKKAALTMYNFRLTLLLRIALGVWAVRWAQPHEKEFRKYCHQIAESLSQPSIMFKARLNNGREIMVDDYREAYWWLRDHTPSDARVMAWWDYGYQIAGIANRTTIADGNTWNHEHIATLGRVLSANEDRAHKIARHLADYVLVWAGGGGDDLAKSPHMARIGNSVYHDICPEPTCSQFGFYQGGIPTPMMEQCLLYKMVQHGQNGVALDPKKFTHAYTSKYGKVRIFKVRNVSLKSKQWVADPANRICDAPGSWYCTGQYPPALKSLIAKRKPFMQLEDFNKKGDAKSKKYVEDYHKGMDRNSRGGRSEEEAADYSAALDEMGFKYAGCYGAESLLGKDKVYGGGAQGAQFALAVQFAAAKNKKYIAIASSGVDGHVFAFNEKPRKSKALDDGGCDTPCADMEDYRCGCADEMCEGVSPYGDETNVRRWAVYEVPLETLAAMQAQQKKAARGKGKAAKSKRKPKSEL</sequence>
<feature type="compositionally biased region" description="Basic and acidic residues" evidence="14">
    <location>
        <begin position="67"/>
        <end position="76"/>
    </location>
</feature>
<evidence type="ECO:0000256" key="2">
    <source>
        <dbReference type="ARBA" id="ARBA00001946"/>
    </source>
</evidence>
<evidence type="ECO:0000256" key="15">
    <source>
        <dbReference type="SAM" id="SignalP"/>
    </source>
</evidence>
<accession>A0A7S3BVJ0</accession>
<keyword evidence="6" id="KW-0328">Glycosyltransferase</keyword>
<dbReference type="GO" id="GO:0004576">
    <property type="term" value="F:oligosaccharyl transferase activity"/>
    <property type="evidence" value="ECO:0007669"/>
    <property type="project" value="InterPro"/>
</dbReference>
<evidence type="ECO:0000256" key="6">
    <source>
        <dbReference type="ARBA" id="ARBA00022676"/>
    </source>
</evidence>
<keyword evidence="8" id="KW-0812">Transmembrane</keyword>
<evidence type="ECO:0000256" key="4">
    <source>
        <dbReference type="ARBA" id="ARBA00004922"/>
    </source>
</evidence>
<dbReference type="AlphaFoldDB" id="A0A7S3BVJ0"/>
<dbReference type="Gene3D" id="3.40.50.12610">
    <property type="match status" value="1"/>
</dbReference>
<evidence type="ECO:0000256" key="13">
    <source>
        <dbReference type="ARBA" id="ARBA00023211"/>
    </source>
</evidence>
<keyword evidence="10" id="KW-0460">Magnesium</keyword>
<gene>
    <name evidence="17" type="ORF">HERI1096_LOCUS36316</name>
</gene>
<evidence type="ECO:0000256" key="9">
    <source>
        <dbReference type="ARBA" id="ARBA00022723"/>
    </source>
</evidence>
<dbReference type="InterPro" id="IPR048999">
    <property type="entry name" value="STT3-PglB_core"/>
</dbReference>
<comment type="cofactor">
    <cofactor evidence="2">
        <name>Mg(2+)</name>
        <dbReference type="ChEBI" id="CHEBI:18420"/>
    </cofactor>
</comment>
<dbReference type="GO" id="GO:0012505">
    <property type="term" value="C:endomembrane system"/>
    <property type="evidence" value="ECO:0007669"/>
    <property type="project" value="UniProtKB-SubCell"/>
</dbReference>
<evidence type="ECO:0000256" key="14">
    <source>
        <dbReference type="SAM" id="MobiDB-lite"/>
    </source>
</evidence>
<evidence type="ECO:0000256" key="1">
    <source>
        <dbReference type="ARBA" id="ARBA00001936"/>
    </source>
</evidence>
<comment type="cofactor">
    <cofactor evidence="1">
        <name>Mn(2+)</name>
        <dbReference type="ChEBI" id="CHEBI:29035"/>
    </cofactor>
</comment>
<feature type="signal peptide" evidence="15">
    <location>
        <begin position="1"/>
        <end position="16"/>
    </location>
</feature>
<dbReference type="Pfam" id="PF21436">
    <property type="entry name" value="STT3-PglB_core"/>
    <property type="match status" value="1"/>
</dbReference>
<evidence type="ECO:0000256" key="3">
    <source>
        <dbReference type="ARBA" id="ARBA00004127"/>
    </source>
</evidence>
<evidence type="ECO:0000256" key="7">
    <source>
        <dbReference type="ARBA" id="ARBA00022679"/>
    </source>
</evidence>
<keyword evidence="11" id="KW-1133">Transmembrane helix</keyword>
<dbReference type="EMBL" id="HBHX01065589">
    <property type="protein sequence ID" value="CAE0146386.1"/>
    <property type="molecule type" value="Transcribed_RNA"/>
</dbReference>
<evidence type="ECO:0000256" key="5">
    <source>
        <dbReference type="ARBA" id="ARBA00010810"/>
    </source>
</evidence>
<evidence type="ECO:0000256" key="11">
    <source>
        <dbReference type="ARBA" id="ARBA00022989"/>
    </source>
</evidence>
<feature type="chain" id="PRO_5030800083" description="STT3/PglB/AglB core domain-containing protein" evidence="15">
    <location>
        <begin position="17"/>
        <end position="549"/>
    </location>
</feature>